<accession>A0A2D4HVL5</accession>
<proteinExistence type="predicted"/>
<protein>
    <submittedName>
        <fullName evidence="1">Uncharacterized protein</fullName>
    </submittedName>
</protein>
<dbReference type="EMBL" id="IACK01061429">
    <property type="protein sequence ID" value="LAA76014.1"/>
    <property type="molecule type" value="Transcribed_RNA"/>
</dbReference>
<organism evidence="1">
    <name type="scientific">Micrurus lemniscatus lemniscatus</name>
    <dbReference type="NCBI Taxonomy" id="129467"/>
    <lineage>
        <taxon>Eukaryota</taxon>
        <taxon>Metazoa</taxon>
        <taxon>Chordata</taxon>
        <taxon>Craniata</taxon>
        <taxon>Vertebrata</taxon>
        <taxon>Euteleostomi</taxon>
        <taxon>Lepidosauria</taxon>
        <taxon>Squamata</taxon>
        <taxon>Bifurcata</taxon>
        <taxon>Unidentata</taxon>
        <taxon>Episquamata</taxon>
        <taxon>Toxicofera</taxon>
        <taxon>Serpentes</taxon>
        <taxon>Colubroidea</taxon>
        <taxon>Elapidae</taxon>
        <taxon>Elapinae</taxon>
        <taxon>Micrurus</taxon>
    </lineage>
</organism>
<evidence type="ECO:0000313" key="1">
    <source>
        <dbReference type="EMBL" id="LAA76014.1"/>
    </source>
</evidence>
<reference evidence="1" key="1">
    <citation type="submission" date="2017-07" db="EMBL/GenBank/DDBJ databases">
        <authorList>
            <person name="Mikheyev A."/>
            <person name="Grau M."/>
        </authorList>
    </citation>
    <scope>NUCLEOTIDE SEQUENCE</scope>
    <source>
        <tissue evidence="1">Venom_gland</tissue>
    </source>
</reference>
<dbReference type="AlphaFoldDB" id="A0A2D4HVL5"/>
<sequence>MSLHKFVSNTYKGMLLAKGRLQADEHDKTYQRKYASRGQQQNICFLNCQVIQEWPAESSTIENTFQYMYNEFTDNNHICKRFHKTIKRTFLTCWMQFIKACQITTCL</sequence>
<reference evidence="1" key="2">
    <citation type="submission" date="2017-11" db="EMBL/GenBank/DDBJ databases">
        <title>Coralsnake Venomics: Analyses of Venom Gland Transcriptomes and Proteomes of Six Brazilian Taxa.</title>
        <authorList>
            <person name="Aird S.D."/>
            <person name="Jorge da Silva N."/>
            <person name="Qiu L."/>
            <person name="Villar-Briones A."/>
            <person name="Aparecida-Saddi V."/>
            <person name="Campos-Telles M.P."/>
            <person name="Grau M."/>
            <person name="Mikheyev A.S."/>
        </authorList>
    </citation>
    <scope>NUCLEOTIDE SEQUENCE</scope>
    <source>
        <tissue evidence="1">Venom_gland</tissue>
    </source>
</reference>
<name>A0A2D4HVL5_MICLE</name>